<evidence type="ECO:0000313" key="7">
    <source>
        <dbReference type="Proteomes" id="UP001056374"/>
    </source>
</evidence>
<evidence type="ECO:0000259" key="4">
    <source>
        <dbReference type="Pfam" id="PF06722"/>
    </source>
</evidence>
<dbReference type="InterPro" id="IPR002213">
    <property type="entry name" value="UDP_glucos_trans"/>
</dbReference>
<dbReference type="InterPro" id="IPR048284">
    <property type="entry name" value="EryCIII-like_N"/>
</dbReference>
<keyword evidence="2" id="KW-0328">Glycosyltransferase</keyword>
<keyword evidence="7" id="KW-1185">Reference proteome</keyword>
<dbReference type="PANTHER" id="PTHR48050">
    <property type="entry name" value="STEROL 3-BETA-GLUCOSYLTRANSFERASE"/>
    <property type="match status" value="1"/>
</dbReference>
<proteinExistence type="inferred from homology"/>
<feature type="domain" description="Erythromycin biosynthesis protein CIII-like C-terminal" evidence="4">
    <location>
        <begin position="237"/>
        <end position="375"/>
    </location>
</feature>
<dbReference type="CDD" id="cd03784">
    <property type="entry name" value="GT1_Gtf-like"/>
    <property type="match status" value="1"/>
</dbReference>
<accession>A0ABY4ZL97</accession>
<dbReference type="RefSeq" id="WP_252556643.1">
    <property type="nucleotide sequence ID" value="NZ_CP099468.1"/>
</dbReference>
<organism evidence="6 7">
    <name type="scientific">Streptomyces phaeoluteigriseus</name>
    <dbReference type="NCBI Taxonomy" id="114686"/>
    <lineage>
        <taxon>Bacteria</taxon>
        <taxon>Bacillati</taxon>
        <taxon>Actinomycetota</taxon>
        <taxon>Actinomycetes</taxon>
        <taxon>Kitasatosporales</taxon>
        <taxon>Streptomycetaceae</taxon>
        <taxon>Streptomyces</taxon>
        <taxon>Streptomyces aurantiacus group</taxon>
    </lineage>
</organism>
<keyword evidence="3" id="KW-0808">Transferase</keyword>
<dbReference type="InterPro" id="IPR010610">
    <property type="entry name" value="EryCIII-like_C"/>
</dbReference>
<gene>
    <name evidence="6" type="primary">mtmGII</name>
    <name evidence="6" type="ORF">NFX46_24910</name>
</gene>
<feature type="domain" description="Erythromycin biosynthesis protein CIII-like N-terminal" evidence="5">
    <location>
        <begin position="22"/>
        <end position="216"/>
    </location>
</feature>
<dbReference type="Pfam" id="PF06722">
    <property type="entry name" value="EryCIII-like_C"/>
    <property type="match status" value="1"/>
</dbReference>
<dbReference type="PANTHER" id="PTHR48050:SF13">
    <property type="entry name" value="STEROL 3-BETA-GLUCOSYLTRANSFERASE UGT80A2"/>
    <property type="match status" value="1"/>
</dbReference>
<evidence type="ECO:0000313" key="6">
    <source>
        <dbReference type="EMBL" id="USQ89680.1"/>
    </source>
</evidence>
<dbReference type="EMBL" id="CP099468">
    <property type="protein sequence ID" value="USQ89680.1"/>
    <property type="molecule type" value="Genomic_DNA"/>
</dbReference>
<evidence type="ECO:0000256" key="2">
    <source>
        <dbReference type="ARBA" id="ARBA00022676"/>
    </source>
</evidence>
<protein>
    <submittedName>
        <fullName evidence="6">3A-deolivosylpremithramycin B:dTDP-D-olivose D-olivosyltransferase MtmGII</fullName>
    </submittedName>
</protein>
<evidence type="ECO:0000256" key="3">
    <source>
        <dbReference type="ARBA" id="ARBA00022679"/>
    </source>
</evidence>
<dbReference type="Pfam" id="PF21036">
    <property type="entry name" value="EryCIII-like_N"/>
    <property type="match status" value="1"/>
</dbReference>
<dbReference type="Gene3D" id="3.40.50.2000">
    <property type="entry name" value="Glycogen Phosphorylase B"/>
    <property type="match status" value="2"/>
</dbReference>
<dbReference type="SUPFAM" id="SSF53756">
    <property type="entry name" value="UDP-Glycosyltransferase/glycogen phosphorylase"/>
    <property type="match status" value="1"/>
</dbReference>
<sequence length="379" mass="40325">MRVLVCSTPLLGHFNPLLPLSWALRAEGHEVLVATDEGFASKVLERGLPVAPLSPVALRDVMARDRAGRPVPHTAEADRVWRSGHGWGRLSARHLAETVTLARRWRPDLIVTDPVEFAGPLAAAHLGIPRIEHGWGIRPNHEFALAAEEELEPELHAYGLAGLPRPARVLDTCSPSLQHPGTVGDPMRYIPVTGPAELPGWLDEPRKLPLVCLTFGSVLPSLAPDRMRGLITRLTHTLPALGVEVVVAIDPAGARGMPSALPGVLSVGWQPVDHLMPRCAVLVHYGSSGMTMAATTAGVPQVVLTVPIADAPDNARRIEAAGLGIALPALDLDADRVEEACRALLTDPSWRARAAEVAAEQADRPTPAEVATGLTAAYG</sequence>
<name>A0ABY4ZL97_9ACTN</name>
<dbReference type="InterPro" id="IPR050426">
    <property type="entry name" value="Glycosyltransferase_28"/>
</dbReference>
<dbReference type="Proteomes" id="UP001056374">
    <property type="component" value="Chromosome"/>
</dbReference>
<evidence type="ECO:0000256" key="1">
    <source>
        <dbReference type="ARBA" id="ARBA00006962"/>
    </source>
</evidence>
<reference evidence="6" key="1">
    <citation type="submission" date="2022-06" db="EMBL/GenBank/DDBJ databases">
        <title>Complete genome sequence of soil microorganisms Streptomyces sp. Qhu-M197 isolated from Alpine meadows habitats on the Tibetan Plateau.</title>
        <authorList>
            <person name="Zhang B."/>
            <person name="Xiang X."/>
            <person name="Fan J."/>
        </authorList>
    </citation>
    <scope>NUCLEOTIDE SEQUENCE</scope>
    <source>
        <strain evidence="6">Qhu-M197</strain>
    </source>
</reference>
<evidence type="ECO:0000259" key="5">
    <source>
        <dbReference type="Pfam" id="PF21036"/>
    </source>
</evidence>
<comment type="similarity">
    <text evidence="1">Belongs to the glycosyltransferase 28 family.</text>
</comment>